<organism evidence="3 4">
    <name type="scientific">Polypedilum vanderplanki</name>
    <name type="common">Sleeping chironomid midge</name>
    <dbReference type="NCBI Taxonomy" id="319348"/>
    <lineage>
        <taxon>Eukaryota</taxon>
        <taxon>Metazoa</taxon>
        <taxon>Ecdysozoa</taxon>
        <taxon>Arthropoda</taxon>
        <taxon>Hexapoda</taxon>
        <taxon>Insecta</taxon>
        <taxon>Pterygota</taxon>
        <taxon>Neoptera</taxon>
        <taxon>Endopterygota</taxon>
        <taxon>Diptera</taxon>
        <taxon>Nematocera</taxon>
        <taxon>Chironomoidea</taxon>
        <taxon>Chironomidae</taxon>
        <taxon>Chironominae</taxon>
        <taxon>Polypedilum</taxon>
        <taxon>Polypedilum</taxon>
    </lineage>
</organism>
<comment type="caution">
    <text evidence="3">The sequence shown here is derived from an EMBL/GenBank/DDBJ whole genome shotgun (WGS) entry which is preliminary data.</text>
</comment>
<dbReference type="Proteomes" id="UP001107558">
    <property type="component" value="Chromosome 2"/>
</dbReference>
<evidence type="ECO:0000259" key="2">
    <source>
        <dbReference type="PROSITE" id="PS00028"/>
    </source>
</evidence>
<feature type="region of interest" description="Disordered" evidence="1">
    <location>
        <begin position="391"/>
        <end position="436"/>
    </location>
</feature>
<feature type="domain" description="C2H2-type" evidence="2">
    <location>
        <begin position="647"/>
        <end position="668"/>
    </location>
</feature>
<dbReference type="InterPro" id="IPR013087">
    <property type="entry name" value="Znf_C2H2_type"/>
</dbReference>
<dbReference type="SMART" id="SM00355">
    <property type="entry name" value="ZnF_C2H2"/>
    <property type="match status" value="6"/>
</dbReference>
<keyword evidence="4" id="KW-1185">Reference proteome</keyword>
<evidence type="ECO:0000256" key="1">
    <source>
        <dbReference type="SAM" id="MobiDB-lite"/>
    </source>
</evidence>
<dbReference type="OrthoDB" id="10247051at2759"/>
<gene>
    <name evidence="3" type="ORF">PVAND_004240</name>
</gene>
<sequence>MQIKSVESYVDFQPNSPKTKLELEEVFYQRFRQIKITPTNENYNQILNMGFVKINENRRVFSCFIGICHFKARTIKGFQNHINNFHCDDKKILKNFCLICETFQCGESLNDELCHMIDHINGVLFTNNEANYFIKREIPMEIIEANEETVEVQEIQTQLPQIVSVTTIQSIQDFDYLEESTIPTQIENVEESIKIQNYDVNISSDFDQTSSLLELLETPSFKMPQIPIRKAQIRNRSQSVEIKTTARKSTATINARRSTVDFFNIKVKEEPKESSKLEDLSIKRPFHKNKINSRRMILETDRPMTHCCNQQVKKTFRSSTIKTSNKKLDATECFSYIKKKIENNKNREDKFANFKPNLEGFLESELENEKSPKQITLDCLSFISKEIKKSSNEKLKSSRANGSSDEKLSSNSSEQNSIKKRKIQSENSQPHKVRKVEDKKYNFTYEAIMAVPRENSENRVARYLENLENLLLGNDKEDVLEVPESYEDFASSQRNRIGTSRKAATAQLPIKKQVKKITADEKSDLSFEHEKDEDEMLHFDKTIASQDEKPKNAKQPLQLTAMLDNDSNDKSNGLKFQSLIKLYPWIDEKNTRTVFKTLGSIDVLLTEICQFSTYKCMNEVCIFFTTDFDEFKRHIMTQHSDANCHYCCFCLESYNKTAELSSHIDMTHRYDRFQCNQCMYRSCQKSYVAVHQKKFHPKVPCMIFKSPVQKLLKNVMKKAEESMVKNREQFVTPYRCKTPRCKESFYCKVNFKKHLEAEAIKPSCTEFVSIIVEQLYEIDHQRTFNNLEGFTQCLYCKFGTDDNNILEHMSLKHQSEFAFICKRVMPTYIVARETLVTHTLIEQIKTHAETIEFEGNLEDLKSEKIVVNIQKEPEVMKVPEEKFYNEIICIDN</sequence>
<protein>
    <recommendedName>
        <fullName evidence="2">C2H2-type domain-containing protein</fullName>
    </recommendedName>
</protein>
<reference evidence="3" key="1">
    <citation type="submission" date="2021-03" db="EMBL/GenBank/DDBJ databases">
        <title>Chromosome level genome of the anhydrobiotic midge Polypedilum vanderplanki.</title>
        <authorList>
            <person name="Yoshida Y."/>
            <person name="Kikawada T."/>
            <person name="Gusev O."/>
        </authorList>
    </citation>
    <scope>NUCLEOTIDE SEQUENCE</scope>
    <source>
        <strain evidence="3">NIAS01</strain>
        <tissue evidence="3">Whole body or cell culture</tissue>
    </source>
</reference>
<dbReference type="PROSITE" id="PS00028">
    <property type="entry name" value="ZINC_FINGER_C2H2_1"/>
    <property type="match status" value="1"/>
</dbReference>
<dbReference type="AlphaFoldDB" id="A0A9J6BWJ2"/>
<proteinExistence type="predicted"/>
<evidence type="ECO:0000313" key="3">
    <source>
        <dbReference type="EMBL" id="KAG5674260.1"/>
    </source>
</evidence>
<evidence type="ECO:0000313" key="4">
    <source>
        <dbReference type="Proteomes" id="UP001107558"/>
    </source>
</evidence>
<accession>A0A9J6BWJ2</accession>
<dbReference type="EMBL" id="JADBJN010000002">
    <property type="protein sequence ID" value="KAG5674260.1"/>
    <property type="molecule type" value="Genomic_DNA"/>
</dbReference>
<name>A0A9J6BWJ2_POLVA</name>